<dbReference type="InterPro" id="IPR005119">
    <property type="entry name" value="LysR_subst-bd"/>
</dbReference>
<dbReference type="GO" id="GO:0003700">
    <property type="term" value="F:DNA-binding transcription factor activity"/>
    <property type="evidence" value="ECO:0007669"/>
    <property type="project" value="InterPro"/>
</dbReference>
<accession>A0A1G8JLX2</accession>
<keyword evidence="2" id="KW-0805">Transcription regulation</keyword>
<dbReference type="Gene3D" id="3.40.190.290">
    <property type="match status" value="1"/>
</dbReference>
<dbReference type="InterPro" id="IPR050950">
    <property type="entry name" value="HTH-type_LysR_regulators"/>
</dbReference>
<dbReference type="GO" id="GO:0005829">
    <property type="term" value="C:cytosol"/>
    <property type="evidence" value="ECO:0007669"/>
    <property type="project" value="TreeGrafter"/>
</dbReference>
<dbReference type="PANTHER" id="PTHR30419:SF28">
    <property type="entry name" value="HTH-TYPE TRANSCRIPTIONAL REGULATOR BSDA"/>
    <property type="match status" value="1"/>
</dbReference>
<evidence type="ECO:0000259" key="5">
    <source>
        <dbReference type="PROSITE" id="PS50931"/>
    </source>
</evidence>
<evidence type="ECO:0000313" key="6">
    <source>
        <dbReference type="EMBL" id="SDI32156.1"/>
    </source>
</evidence>
<dbReference type="CDD" id="cd05466">
    <property type="entry name" value="PBP2_LTTR_substrate"/>
    <property type="match status" value="1"/>
</dbReference>
<dbReference type="GO" id="GO:0003677">
    <property type="term" value="F:DNA binding"/>
    <property type="evidence" value="ECO:0007669"/>
    <property type="project" value="UniProtKB-KW"/>
</dbReference>
<evidence type="ECO:0000256" key="3">
    <source>
        <dbReference type="ARBA" id="ARBA00023125"/>
    </source>
</evidence>
<dbReference type="PROSITE" id="PS50931">
    <property type="entry name" value="HTH_LYSR"/>
    <property type="match status" value="1"/>
</dbReference>
<evidence type="ECO:0000256" key="4">
    <source>
        <dbReference type="ARBA" id="ARBA00023163"/>
    </source>
</evidence>
<sequence>MTIQRYEVFNKAVQLKNITNTGKELGLTQSGVSHAIKSLEDDLGVPLLIRNRLGLQLTSEGERVYEYTLKIMQTHDSLLQEVETLKGLKTGKVKVGSFASVTSQWIPEILNVFSNKYPGITIEIYEDDYESLEKSVSAGELDCCFTTASDKKMIDFVPLIKDKLFCIVSNKNPLSEQKTIKTRDLEKHPLIKPKKGWDNEVSDFFSQHQIVPNVKYEISDDHSILALVQANIGINIRPELVLKNAPASITLLDFEQDAFRIIGLGLNKQISPATATFVSVVTDLYQAI</sequence>
<reference evidence="6 7" key="1">
    <citation type="submission" date="2016-10" db="EMBL/GenBank/DDBJ databases">
        <authorList>
            <person name="de Groot N.N."/>
        </authorList>
    </citation>
    <scope>NUCLEOTIDE SEQUENCE [LARGE SCALE GENOMIC DNA]</scope>
    <source>
        <strain evidence="7">P4B,CCM 7963,CECT 7998,DSM 25260,IBRC-M 10614,KCTC 13821</strain>
    </source>
</reference>
<evidence type="ECO:0000256" key="2">
    <source>
        <dbReference type="ARBA" id="ARBA00023015"/>
    </source>
</evidence>
<dbReference type="PRINTS" id="PR00039">
    <property type="entry name" value="HTHLYSR"/>
</dbReference>
<dbReference type="Pfam" id="PF03466">
    <property type="entry name" value="LysR_substrate"/>
    <property type="match status" value="1"/>
</dbReference>
<dbReference type="SUPFAM" id="SSF46785">
    <property type="entry name" value="Winged helix' DNA-binding domain"/>
    <property type="match status" value="1"/>
</dbReference>
<dbReference type="Proteomes" id="UP000199017">
    <property type="component" value="Unassembled WGS sequence"/>
</dbReference>
<keyword evidence="3 6" id="KW-0238">DNA-binding</keyword>
<dbReference type="SUPFAM" id="SSF53850">
    <property type="entry name" value="Periplasmic binding protein-like II"/>
    <property type="match status" value="1"/>
</dbReference>
<comment type="similarity">
    <text evidence="1">Belongs to the LysR transcriptional regulatory family.</text>
</comment>
<keyword evidence="4" id="KW-0804">Transcription</keyword>
<dbReference type="AlphaFoldDB" id="A0A1G8JLX2"/>
<dbReference type="Pfam" id="PF00126">
    <property type="entry name" value="HTH_1"/>
    <property type="match status" value="1"/>
</dbReference>
<proteinExistence type="inferred from homology"/>
<dbReference type="Gene3D" id="1.10.10.10">
    <property type="entry name" value="Winged helix-like DNA-binding domain superfamily/Winged helix DNA-binding domain"/>
    <property type="match status" value="1"/>
</dbReference>
<keyword evidence="7" id="KW-1185">Reference proteome</keyword>
<feature type="domain" description="HTH lysR-type" evidence="5">
    <location>
        <begin position="1"/>
        <end position="58"/>
    </location>
</feature>
<dbReference type="InterPro" id="IPR000847">
    <property type="entry name" value="LysR_HTH_N"/>
</dbReference>
<evidence type="ECO:0000256" key="1">
    <source>
        <dbReference type="ARBA" id="ARBA00009437"/>
    </source>
</evidence>
<organism evidence="6 7">
    <name type="scientific">Alteribacillus bidgolensis</name>
    <dbReference type="NCBI Taxonomy" id="930129"/>
    <lineage>
        <taxon>Bacteria</taxon>
        <taxon>Bacillati</taxon>
        <taxon>Bacillota</taxon>
        <taxon>Bacilli</taxon>
        <taxon>Bacillales</taxon>
        <taxon>Bacillaceae</taxon>
        <taxon>Alteribacillus</taxon>
    </lineage>
</organism>
<dbReference type="InterPro" id="IPR036390">
    <property type="entry name" value="WH_DNA-bd_sf"/>
</dbReference>
<dbReference type="OrthoDB" id="63123at2"/>
<gene>
    <name evidence="6" type="ORF">SAMN05216352_106248</name>
</gene>
<dbReference type="EMBL" id="FNDU01000006">
    <property type="protein sequence ID" value="SDI32156.1"/>
    <property type="molecule type" value="Genomic_DNA"/>
</dbReference>
<dbReference type="InterPro" id="IPR036388">
    <property type="entry name" value="WH-like_DNA-bd_sf"/>
</dbReference>
<dbReference type="PANTHER" id="PTHR30419">
    <property type="entry name" value="HTH-TYPE TRANSCRIPTIONAL REGULATOR YBHD"/>
    <property type="match status" value="1"/>
</dbReference>
<dbReference type="STRING" id="930129.SAMN05216352_106248"/>
<name>A0A1G8JLX2_9BACI</name>
<protein>
    <submittedName>
        <fullName evidence="6">DNA-binding transcriptional regulator, LysR family</fullName>
    </submittedName>
</protein>
<evidence type="ECO:0000313" key="7">
    <source>
        <dbReference type="Proteomes" id="UP000199017"/>
    </source>
</evidence>